<dbReference type="Proteomes" id="UP000191153">
    <property type="component" value="Unassembled WGS sequence"/>
</dbReference>
<dbReference type="STRING" id="180163.SAMN02745174_01719"/>
<organism evidence="2 3">
    <name type="scientific">Cetobacterium ceti</name>
    <dbReference type="NCBI Taxonomy" id="180163"/>
    <lineage>
        <taxon>Bacteria</taxon>
        <taxon>Fusobacteriati</taxon>
        <taxon>Fusobacteriota</taxon>
        <taxon>Fusobacteriia</taxon>
        <taxon>Fusobacteriales</taxon>
        <taxon>Fusobacteriaceae</taxon>
        <taxon>Cetobacterium</taxon>
    </lineage>
</organism>
<sequence>MIDGISLLLVFIINSLPLKVSYGIITMPYIGYLAYLRSTKSALMLFILGLILDLQSDNFFSIMIFLIITYGIFYYLFIHLGYKRENIVLMVLIQGILWMGYTGMAINIYNILIMVVSGILVNYMYVKGVKE</sequence>
<keyword evidence="1" id="KW-0472">Membrane</keyword>
<feature type="transmembrane region" description="Helical" evidence="1">
    <location>
        <begin position="6"/>
        <end position="25"/>
    </location>
</feature>
<evidence type="ECO:0000256" key="1">
    <source>
        <dbReference type="SAM" id="Phobius"/>
    </source>
</evidence>
<evidence type="ECO:0008006" key="4">
    <source>
        <dbReference type="Google" id="ProtNLM"/>
    </source>
</evidence>
<accession>A0A1T4NZS7</accession>
<feature type="transmembrane region" description="Helical" evidence="1">
    <location>
        <begin position="32"/>
        <end position="52"/>
    </location>
</feature>
<name>A0A1T4NZS7_9FUSO</name>
<evidence type="ECO:0000313" key="3">
    <source>
        <dbReference type="Proteomes" id="UP000191153"/>
    </source>
</evidence>
<dbReference type="OrthoDB" id="88162at2"/>
<proteinExistence type="predicted"/>
<dbReference type="AlphaFoldDB" id="A0A1T4NZS7"/>
<feature type="transmembrane region" description="Helical" evidence="1">
    <location>
        <begin position="107"/>
        <end position="126"/>
    </location>
</feature>
<protein>
    <recommendedName>
        <fullName evidence="4">Rod shape-determining protein MreD</fullName>
    </recommendedName>
</protein>
<keyword evidence="1" id="KW-1133">Transmembrane helix</keyword>
<reference evidence="2 3" key="1">
    <citation type="submission" date="2017-02" db="EMBL/GenBank/DDBJ databases">
        <authorList>
            <person name="Peterson S.W."/>
        </authorList>
    </citation>
    <scope>NUCLEOTIDE SEQUENCE [LARGE SCALE GENOMIC DNA]</scope>
    <source>
        <strain evidence="2 3">ATCC 700028</strain>
    </source>
</reference>
<feature type="transmembrane region" description="Helical" evidence="1">
    <location>
        <begin position="58"/>
        <end position="78"/>
    </location>
</feature>
<dbReference type="RefSeq" id="WP_078694189.1">
    <property type="nucleotide sequence ID" value="NZ_FUWX01000012.1"/>
</dbReference>
<evidence type="ECO:0000313" key="2">
    <source>
        <dbReference type="EMBL" id="SJZ84228.1"/>
    </source>
</evidence>
<keyword evidence="3" id="KW-1185">Reference proteome</keyword>
<keyword evidence="1" id="KW-0812">Transmembrane</keyword>
<dbReference type="EMBL" id="FUWX01000012">
    <property type="protein sequence ID" value="SJZ84228.1"/>
    <property type="molecule type" value="Genomic_DNA"/>
</dbReference>
<gene>
    <name evidence="2" type="ORF">SAMN02745174_01719</name>
</gene>